<evidence type="ECO:0000256" key="1">
    <source>
        <dbReference type="ARBA" id="ARBA00022801"/>
    </source>
</evidence>
<comment type="similarity">
    <text evidence="2">Belongs to the QNG1 protein family.</text>
</comment>
<dbReference type="GO" id="GO:0006400">
    <property type="term" value="P:tRNA modification"/>
    <property type="evidence" value="ECO:0007669"/>
    <property type="project" value="TreeGrafter"/>
</dbReference>
<protein>
    <recommendedName>
        <fullName evidence="3">Queuosine 5'-phosphate N-glycosylase/hydrolase</fullName>
    </recommendedName>
    <alternativeName>
        <fullName evidence="4">Queuosine-nucleotide N-glycosylase/hydrolase</fullName>
    </alternativeName>
</protein>
<dbReference type="PANTHER" id="PTHR21314:SF0">
    <property type="entry name" value="QUEUOSINE 5'-PHOSPHATE N-GLYCOSYLASE_HYDROLASE"/>
    <property type="match status" value="1"/>
</dbReference>
<evidence type="ECO:0000256" key="4">
    <source>
        <dbReference type="ARBA" id="ARBA00035393"/>
    </source>
</evidence>
<accession>A0A6J4RW64</accession>
<keyword evidence="1" id="KW-0378">Hydrolase</keyword>
<evidence type="ECO:0000256" key="3">
    <source>
        <dbReference type="ARBA" id="ARBA00035306"/>
    </source>
</evidence>
<gene>
    <name evidence="6" type="ORF">AVDCRST_MAG65-1583</name>
</gene>
<dbReference type="EMBL" id="CADCVL010000261">
    <property type="protein sequence ID" value="CAA9483258.1"/>
    <property type="molecule type" value="Genomic_DNA"/>
</dbReference>
<sequence length="297" mass="31802">MPLERPGTPVYDQVRRHCAEVAERARWVAIDPSALRDTGSREGLDSDLHFLDGDEEEVARYVLVLDTVNFGSGWFPTLDLPAGQSGTVAVTRALTEHARARGSTWTPAELRALTGPAVAAVLGQPASHPLMALYAAALAQLGAWLDDRSALAAVEAARGSADAFARSLAAGMPFFDDVGFHKRAQIAANDLVHAGVAAFEDIDALTIFADNLVPHVLRGDGVLVYAPELASRVDAGILLEPGSAMEVEIRACAVHACELIAHDRGVAPRTLDNWLWNRGEDEASPGSRPHLTRTVFY</sequence>
<organism evidence="6">
    <name type="scientific">uncultured Solirubrobacteraceae bacterium</name>
    <dbReference type="NCBI Taxonomy" id="1162706"/>
    <lineage>
        <taxon>Bacteria</taxon>
        <taxon>Bacillati</taxon>
        <taxon>Actinomycetota</taxon>
        <taxon>Thermoleophilia</taxon>
        <taxon>Solirubrobacterales</taxon>
        <taxon>Solirubrobacteraceae</taxon>
        <taxon>environmental samples</taxon>
    </lineage>
</organism>
<name>A0A6J4RW64_9ACTN</name>
<dbReference type="PANTHER" id="PTHR21314">
    <property type="entry name" value="QUEUOSINE 5'-PHOSPHATE N-GLYCOSYLASE_HYDROLASE-RELATED"/>
    <property type="match status" value="1"/>
</dbReference>
<reference evidence="6" key="1">
    <citation type="submission" date="2020-02" db="EMBL/GenBank/DDBJ databases">
        <authorList>
            <person name="Meier V. D."/>
        </authorList>
    </citation>
    <scope>NUCLEOTIDE SEQUENCE</scope>
    <source>
        <strain evidence="6">AVDCRST_MAG65</strain>
    </source>
</reference>
<comment type="catalytic activity">
    <reaction evidence="5">
        <text>queuosine 5'-phosphate + H2O = queuine + D-ribose 5-phosphate</text>
        <dbReference type="Rhea" id="RHEA:75387"/>
        <dbReference type="ChEBI" id="CHEBI:15377"/>
        <dbReference type="ChEBI" id="CHEBI:17433"/>
        <dbReference type="ChEBI" id="CHEBI:78346"/>
        <dbReference type="ChEBI" id="CHEBI:194371"/>
    </reaction>
    <physiologicalReaction direction="left-to-right" evidence="5">
        <dbReference type="Rhea" id="RHEA:75388"/>
    </physiologicalReaction>
</comment>
<dbReference type="InterPro" id="IPR019438">
    <property type="entry name" value="Q_salvage"/>
</dbReference>
<evidence type="ECO:0000313" key="6">
    <source>
        <dbReference type="EMBL" id="CAA9483258.1"/>
    </source>
</evidence>
<evidence type="ECO:0000256" key="2">
    <source>
        <dbReference type="ARBA" id="ARBA00035119"/>
    </source>
</evidence>
<evidence type="ECO:0000256" key="5">
    <source>
        <dbReference type="ARBA" id="ARBA00048204"/>
    </source>
</evidence>
<dbReference type="GO" id="GO:0016787">
    <property type="term" value="F:hydrolase activity"/>
    <property type="evidence" value="ECO:0007669"/>
    <property type="project" value="UniProtKB-KW"/>
</dbReference>
<dbReference type="AlphaFoldDB" id="A0A6J4RW64"/>
<proteinExistence type="inferred from homology"/>
<dbReference type="Pfam" id="PF10343">
    <property type="entry name" value="Q_salvage"/>
    <property type="match status" value="1"/>
</dbReference>